<proteinExistence type="predicted"/>
<sequence>MSGVPTVRDWKTLVGLQTRTKEDFTPPKPHPIADHAILGIWKYGPHTREFKVDGTCTLRSNGVEQWTKTFIADSATQVTIEGSYGHQIREDGQLNIEGRYIATKVK</sequence>
<protein>
    <recommendedName>
        <fullName evidence="3">Lipocalin-like domain-containing protein</fullName>
    </recommendedName>
</protein>
<accession>A0A5C6A751</accession>
<comment type="caution">
    <text evidence="1">The sequence shown here is derived from an EMBL/GenBank/DDBJ whole genome shotgun (WGS) entry which is preliminary data.</text>
</comment>
<organism evidence="1 2">
    <name type="scientific">Neorhodopirellula pilleata</name>
    <dbReference type="NCBI Taxonomy" id="2714738"/>
    <lineage>
        <taxon>Bacteria</taxon>
        <taxon>Pseudomonadati</taxon>
        <taxon>Planctomycetota</taxon>
        <taxon>Planctomycetia</taxon>
        <taxon>Pirellulales</taxon>
        <taxon>Pirellulaceae</taxon>
        <taxon>Neorhodopirellula</taxon>
    </lineage>
</organism>
<evidence type="ECO:0000313" key="1">
    <source>
        <dbReference type="EMBL" id="TWT95118.1"/>
    </source>
</evidence>
<dbReference type="AlphaFoldDB" id="A0A5C6A751"/>
<dbReference type="Proteomes" id="UP000316213">
    <property type="component" value="Unassembled WGS sequence"/>
</dbReference>
<dbReference type="RefSeq" id="WP_146579047.1">
    <property type="nucleotide sequence ID" value="NZ_SJPM01000007.1"/>
</dbReference>
<gene>
    <name evidence="1" type="ORF">Pla100_37020</name>
</gene>
<keyword evidence="2" id="KW-1185">Reference proteome</keyword>
<dbReference type="EMBL" id="SJPM01000007">
    <property type="protein sequence ID" value="TWT95118.1"/>
    <property type="molecule type" value="Genomic_DNA"/>
</dbReference>
<evidence type="ECO:0000313" key="2">
    <source>
        <dbReference type="Proteomes" id="UP000316213"/>
    </source>
</evidence>
<name>A0A5C6A751_9BACT</name>
<evidence type="ECO:0008006" key="3">
    <source>
        <dbReference type="Google" id="ProtNLM"/>
    </source>
</evidence>
<reference evidence="1 2" key="1">
    <citation type="submission" date="2019-02" db="EMBL/GenBank/DDBJ databases">
        <title>Deep-cultivation of Planctomycetes and their phenomic and genomic characterization uncovers novel biology.</title>
        <authorList>
            <person name="Wiegand S."/>
            <person name="Jogler M."/>
            <person name="Boedeker C."/>
            <person name="Pinto D."/>
            <person name="Vollmers J."/>
            <person name="Rivas-Marin E."/>
            <person name="Kohn T."/>
            <person name="Peeters S.H."/>
            <person name="Heuer A."/>
            <person name="Rast P."/>
            <person name="Oberbeckmann S."/>
            <person name="Bunk B."/>
            <person name="Jeske O."/>
            <person name="Meyerdierks A."/>
            <person name="Storesund J.E."/>
            <person name="Kallscheuer N."/>
            <person name="Luecker S."/>
            <person name="Lage O.M."/>
            <person name="Pohl T."/>
            <person name="Merkel B.J."/>
            <person name="Hornburger P."/>
            <person name="Mueller R.-W."/>
            <person name="Bruemmer F."/>
            <person name="Labrenz M."/>
            <person name="Spormann A.M."/>
            <person name="Op Den Camp H."/>
            <person name="Overmann J."/>
            <person name="Amann R."/>
            <person name="Jetten M.S.M."/>
            <person name="Mascher T."/>
            <person name="Medema M.H."/>
            <person name="Devos D.P."/>
            <person name="Kaster A.-K."/>
            <person name="Ovreas L."/>
            <person name="Rohde M."/>
            <person name="Galperin M.Y."/>
            <person name="Jogler C."/>
        </authorList>
    </citation>
    <scope>NUCLEOTIDE SEQUENCE [LARGE SCALE GENOMIC DNA]</scope>
    <source>
        <strain evidence="1 2">Pla100</strain>
    </source>
</reference>